<dbReference type="Proteomes" id="UP000492821">
    <property type="component" value="Unassembled WGS sequence"/>
</dbReference>
<accession>A0A7E4VHL8</accession>
<name>A0A7E4VHL8_PANRE</name>
<reference evidence="2" key="2">
    <citation type="submission" date="2020-10" db="UniProtKB">
        <authorList>
            <consortium name="WormBaseParasite"/>
        </authorList>
    </citation>
    <scope>IDENTIFICATION</scope>
</reference>
<dbReference type="AlphaFoldDB" id="A0A7E4VHL8"/>
<organism evidence="1 2">
    <name type="scientific">Panagrellus redivivus</name>
    <name type="common">Microworm</name>
    <dbReference type="NCBI Taxonomy" id="6233"/>
    <lineage>
        <taxon>Eukaryota</taxon>
        <taxon>Metazoa</taxon>
        <taxon>Ecdysozoa</taxon>
        <taxon>Nematoda</taxon>
        <taxon>Chromadorea</taxon>
        <taxon>Rhabditida</taxon>
        <taxon>Tylenchina</taxon>
        <taxon>Panagrolaimomorpha</taxon>
        <taxon>Panagrolaimoidea</taxon>
        <taxon>Panagrolaimidae</taxon>
        <taxon>Panagrellus</taxon>
    </lineage>
</organism>
<proteinExistence type="predicted"/>
<evidence type="ECO:0000313" key="1">
    <source>
        <dbReference type="Proteomes" id="UP000492821"/>
    </source>
</evidence>
<evidence type="ECO:0000313" key="2">
    <source>
        <dbReference type="WBParaSite" id="Pan_g20509.t1"/>
    </source>
</evidence>
<sequence>MEYPPPIARPLSELLLNCVPFWCDEDEIDPPVTVEPSPSVATQEPLFLTQKYYLIDYTLPDFHALLQLMKKELTFESLESTQTAPDATWSTQSRILVKVDTLLDQIIMLWKGHAKRNKLDVSKSVHTVFEAKYEVEQLIREIGDIFTKAISTSKQHSANVLKKKVDAKIYLVMSICKSIMDDIIDALVPNYNAFNGNEYNQFFELITKDF</sequence>
<reference evidence="1" key="1">
    <citation type="journal article" date="2013" name="Genetics">
        <title>The draft genome and transcriptome of Panagrellus redivivus are shaped by the harsh demands of a free-living lifestyle.</title>
        <authorList>
            <person name="Srinivasan J."/>
            <person name="Dillman A.R."/>
            <person name="Macchietto M.G."/>
            <person name="Heikkinen L."/>
            <person name="Lakso M."/>
            <person name="Fracchia K.M."/>
            <person name="Antoshechkin I."/>
            <person name="Mortazavi A."/>
            <person name="Wong G."/>
            <person name="Sternberg P.W."/>
        </authorList>
    </citation>
    <scope>NUCLEOTIDE SEQUENCE [LARGE SCALE GENOMIC DNA]</scope>
    <source>
        <strain evidence="1">MT8872</strain>
    </source>
</reference>
<dbReference type="WBParaSite" id="Pan_g20509.t1">
    <property type="protein sequence ID" value="Pan_g20509.t1"/>
    <property type="gene ID" value="Pan_g20509"/>
</dbReference>
<keyword evidence="1" id="KW-1185">Reference proteome</keyword>
<protein>
    <submittedName>
        <fullName evidence="2">DHC_N1 domain-containing protein</fullName>
    </submittedName>
</protein>